<dbReference type="Proteomes" id="UP000015241">
    <property type="component" value="Unassembled WGS sequence"/>
</dbReference>
<gene>
    <name evidence="1" type="ORF">FOMPIDRAFT_121324</name>
</gene>
<dbReference type="AlphaFoldDB" id="S8FDN7"/>
<dbReference type="EMBL" id="KE504155">
    <property type="protein sequence ID" value="EPS99635.1"/>
    <property type="molecule type" value="Genomic_DNA"/>
</dbReference>
<dbReference type="HOGENOM" id="CLU_2440884_0_0_1"/>
<keyword evidence="2" id="KW-1185">Reference proteome</keyword>
<accession>S8FDN7</accession>
<dbReference type="InParanoid" id="S8FDN7"/>
<evidence type="ECO:0000313" key="1">
    <source>
        <dbReference type="EMBL" id="EPS99635.1"/>
    </source>
</evidence>
<protein>
    <submittedName>
        <fullName evidence="1">Uncharacterized protein</fullName>
    </submittedName>
</protein>
<sequence length="90" mass="9393">MSPIGSLGAPAMRQHTPLSVASTPLHRCAKVWLVATLQTPTPTAAHPGIRRGVLPPVAHGAFICVLRALMTAVSLLPRVAFQLISGPRVG</sequence>
<name>S8FDN7_FOMSC</name>
<evidence type="ECO:0000313" key="2">
    <source>
        <dbReference type="Proteomes" id="UP000015241"/>
    </source>
</evidence>
<reference evidence="1 2" key="1">
    <citation type="journal article" date="2012" name="Science">
        <title>The Paleozoic origin of enzymatic lignin decomposition reconstructed from 31 fungal genomes.</title>
        <authorList>
            <person name="Floudas D."/>
            <person name="Binder M."/>
            <person name="Riley R."/>
            <person name="Barry K."/>
            <person name="Blanchette R.A."/>
            <person name="Henrissat B."/>
            <person name="Martinez A.T."/>
            <person name="Otillar R."/>
            <person name="Spatafora J.W."/>
            <person name="Yadav J.S."/>
            <person name="Aerts A."/>
            <person name="Benoit I."/>
            <person name="Boyd A."/>
            <person name="Carlson A."/>
            <person name="Copeland A."/>
            <person name="Coutinho P.M."/>
            <person name="de Vries R.P."/>
            <person name="Ferreira P."/>
            <person name="Findley K."/>
            <person name="Foster B."/>
            <person name="Gaskell J."/>
            <person name="Glotzer D."/>
            <person name="Gorecki P."/>
            <person name="Heitman J."/>
            <person name="Hesse C."/>
            <person name="Hori C."/>
            <person name="Igarashi K."/>
            <person name="Jurgens J.A."/>
            <person name="Kallen N."/>
            <person name="Kersten P."/>
            <person name="Kohler A."/>
            <person name="Kuees U."/>
            <person name="Kumar T.K.A."/>
            <person name="Kuo A."/>
            <person name="LaButti K."/>
            <person name="Larrondo L.F."/>
            <person name="Lindquist E."/>
            <person name="Ling A."/>
            <person name="Lombard V."/>
            <person name="Lucas S."/>
            <person name="Lundell T."/>
            <person name="Martin R."/>
            <person name="McLaughlin D.J."/>
            <person name="Morgenstern I."/>
            <person name="Morin E."/>
            <person name="Murat C."/>
            <person name="Nagy L.G."/>
            <person name="Nolan M."/>
            <person name="Ohm R.A."/>
            <person name="Patyshakuliyeva A."/>
            <person name="Rokas A."/>
            <person name="Ruiz-Duenas F.J."/>
            <person name="Sabat G."/>
            <person name="Salamov A."/>
            <person name="Samejima M."/>
            <person name="Schmutz J."/>
            <person name="Slot J.C."/>
            <person name="St John F."/>
            <person name="Stenlid J."/>
            <person name="Sun H."/>
            <person name="Sun S."/>
            <person name="Syed K."/>
            <person name="Tsang A."/>
            <person name="Wiebenga A."/>
            <person name="Young D."/>
            <person name="Pisabarro A."/>
            <person name="Eastwood D.C."/>
            <person name="Martin F."/>
            <person name="Cullen D."/>
            <person name="Grigoriev I.V."/>
            <person name="Hibbett D.S."/>
        </authorList>
    </citation>
    <scope>NUCLEOTIDE SEQUENCE</scope>
    <source>
        <strain evidence="2">FP-58527</strain>
    </source>
</reference>
<proteinExistence type="predicted"/>
<organism evidence="1 2">
    <name type="scientific">Fomitopsis schrenkii</name>
    <name type="common">Brown rot fungus</name>
    <dbReference type="NCBI Taxonomy" id="2126942"/>
    <lineage>
        <taxon>Eukaryota</taxon>
        <taxon>Fungi</taxon>
        <taxon>Dikarya</taxon>
        <taxon>Basidiomycota</taxon>
        <taxon>Agaricomycotina</taxon>
        <taxon>Agaricomycetes</taxon>
        <taxon>Polyporales</taxon>
        <taxon>Fomitopsis</taxon>
    </lineage>
</organism>